<keyword evidence="3" id="KW-1185">Reference proteome</keyword>
<dbReference type="KEGG" id="lpav:PLANPX_5597"/>
<dbReference type="Proteomes" id="UP000326837">
    <property type="component" value="Chromosome"/>
</dbReference>
<keyword evidence="1" id="KW-0472">Membrane</keyword>
<feature type="transmembrane region" description="Helical" evidence="1">
    <location>
        <begin position="15"/>
        <end position="37"/>
    </location>
</feature>
<reference evidence="3" key="1">
    <citation type="submission" date="2019-10" db="EMBL/GenBank/DDBJ databases">
        <title>Lacipirellula parvula gen. nov., sp. nov., representing a lineage of planctomycetes widespread in freshwater anoxic habitats, and description of the family Lacipirellulaceae.</title>
        <authorList>
            <person name="Dedysh S.N."/>
            <person name="Kulichevskaya I.S."/>
            <person name="Beletsky A.V."/>
            <person name="Rakitin A.L."/>
            <person name="Mardanov A.V."/>
            <person name="Ivanova A.A."/>
            <person name="Saltykova V.X."/>
            <person name="Rijpstra W.I.C."/>
            <person name="Sinninghe Damste J.S."/>
            <person name="Ravin N.V."/>
        </authorList>
    </citation>
    <scope>NUCLEOTIDE SEQUENCE [LARGE SCALE GENOMIC DNA]</scope>
    <source>
        <strain evidence="3">PX69</strain>
    </source>
</reference>
<protein>
    <submittedName>
        <fullName evidence="2">Uncharacterized protein</fullName>
    </submittedName>
</protein>
<gene>
    <name evidence="2" type="ORF">PLANPX_5597</name>
</gene>
<dbReference type="AlphaFoldDB" id="A0A5K7XHV3"/>
<dbReference type="EMBL" id="AP021861">
    <property type="protein sequence ID" value="BBO35985.1"/>
    <property type="molecule type" value="Genomic_DNA"/>
</dbReference>
<evidence type="ECO:0000256" key="1">
    <source>
        <dbReference type="SAM" id="Phobius"/>
    </source>
</evidence>
<sequence length="43" mass="4483">MMPLLAHVTTAEYPLGLALFLGGIGVGLGVGIGIGILKYFRPR</sequence>
<keyword evidence="1" id="KW-0812">Transmembrane</keyword>
<accession>A0A5K7XHV3</accession>
<proteinExistence type="predicted"/>
<evidence type="ECO:0000313" key="3">
    <source>
        <dbReference type="Proteomes" id="UP000326837"/>
    </source>
</evidence>
<name>A0A5K7XHV3_9BACT</name>
<evidence type="ECO:0000313" key="2">
    <source>
        <dbReference type="EMBL" id="BBO35985.1"/>
    </source>
</evidence>
<organism evidence="2 3">
    <name type="scientific">Lacipirellula parvula</name>
    <dbReference type="NCBI Taxonomy" id="2650471"/>
    <lineage>
        <taxon>Bacteria</taxon>
        <taxon>Pseudomonadati</taxon>
        <taxon>Planctomycetota</taxon>
        <taxon>Planctomycetia</taxon>
        <taxon>Pirellulales</taxon>
        <taxon>Lacipirellulaceae</taxon>
        <taxon>Lacipirellula</taxon>
    </lineage>
</organism>
<keyword evidence="1" id="KW-1133">Transmembrane helix</keyword>